<evidence type="ECO:0000313" key="1">
    <source>
        <dbReference type="EMBL" id="KAJ7731524.1"/>
    </source>
</evidence>
<reference evidence="1" key="1">
    <citation type="submission" date="2023-03" db="EMBL/GenBank/DDBJ databases">
        <title>Massive genome expansion in bonnet fungi (Mycena s.s.) driven by repeated elements and novel gene families across ecological guilds.</title>
        <authorList>
            <consortium name="Lawrence Berkeley National Laboratory"/>
            <person name="Harder C.B."/>
            <person name="Miyauchi S."/>
            <person name="Viragh M."/>
            <person name="Kuo A."/>
            <person name="Thoen E."/>
            <person name="Andreopoulos B."/>
            <person name="Lu D."/>
            <person name="Skrede I."/>
            <person name="Drula E."/>
            <person name="Henrissat B."/>
            <person name="Morin E."/>
            <person name="Kohler A."/>
            <person name="Barry K."/>
            <person name="LaButti K."/>
            <person name="Morin E."/>
            <person name="Salamov A."/>
            <person name="Lipzen A."/>
            <person name="Mereny Z."/>
            <person name="Hegedus B."/>
            <person name="Baldrian P."/>
            <person name="Stursova M."/>
            <person name="Weitz H."/>
            <person name="Taylor A."/>
            <person name="Grigoriev I.V."/>
            <person name="Nagy L.G."/>
            <person name="Martin F."/>
            <person name="Kauserud H."/>
        </authorList>
    </citation>
    <scope>NUCLEOTIDE SEQUENCE</scope>
    <source>
        <strain evidence="1">CBHHK182m</strain>
    </source>
</reference>
<gene>
    <name evidence="1" type="ORF">B0H16DRAFT_202664</name>
    <name evidence="2" type="ORF">B0H16DRAFT_256992</name>
</gene>
<organism evidence="1 3">
    <name type="scientific">Mycena metata</name>
    <dbReference type="NCBI Taxonomy" id="1033252"/>
    <lineage>
        <taxon>Eukaryota</taxon>
        <taxon>Fungi</taxon>
        <taxon>Dikarya</taxon>
        <taxon>Basidiomycota</taxon>
        <taxon>Agaricomycotina</taxon>
        <taxon>Agaricomycetes</taxon>
        <taxon>Agaricomycetidae</taxon>
        <taxon>Agaricales</taxon>
        <taxon>Marasmiineae</taxon>
        <taxon>Mycenaceae</taxon>
        <taxon>Mycena</taxon>
    </lineage>
</organism>
<proteinExistence type="predicted"/>
<keyword evidence="3" id="KW-1185">Reference proteome</keyword>
<name>A0AAD7MSQ2_9AGAR</name>
<accession>A0AAD7MSQ2</accession>
<dbReference type="EMBL" id="JARKIB010000018">
    <property type="protein sequence ID" value="KAJ7769534.1"/>
    <property type="molecule type" value="Genomic_DNA"/>
</dbReference>
<dbReference type="Proteomes" id="UP001215598">
    <property type="component" value="Unassembled WGS sequence"/>
</dbReference>
<dbReference type="EMBL" id="JARKIB010000152">
    <property type="protein sequence ID" value="KAJ7731524.1"/>
    <property type="molecule type" value="Genomic_DNA"/>
</dbReference>
<dbReference type="AlphaFoldDB" id="A0AAD7MSQ2"/>
<protein>
    <submittedName>
        <fullName evidence="1">Uncharacterized protein</fullName>
    </submittedName>
</protein>
<sequence>MSPPSARPALDFTKSYWSLSSFFLCLRRHRIILPVNVLSHHDNPSESEGPQAGQWVNERDLQPWCVFLIRLAPPYLLSLLDWRVYCRRDMRSSSALPTLWITASSGYVPRRHHAPDPANTTGAMLPSFPLLRHLARSIDVPEVACTNSRRTKRVGDAQIAAAEVNDLRCVILFRSAFFLFFPFLCDPPF</sequence>
<comment type="caution">
    <text evidence="1">The sequence shown here is derived from an EMBL/GenBank/DDBJ whole genome shotgun (WGS) entry which is preliminary data.</text>
</comment>
<evidence type="ECO:0000313" key="2">
    <source>
        <dbReference type="EMBL" id="KAJ7769534.1"/>
    </source>
</evidence>
<evidence type="ECO:0000313" key="3">
    <source>
        <dbReference type="Proteomes" id="UP001215598"/>
    </source>
</evidence>